<dbReference type="Proteomes" id="UP000433471">
    <property type="component" value="Segment"/>
</dbReference>
<dbReference type="EMBL" id="MN718199">
    <property type="protein sequence ID" value="QGZ16163.1"/>
    <property type="molecule type" value="Genomic_DNA"/>
</dbReference>
<sequence>MVAEQILEHILKGEFVEANELIKQEVNIRMEAVLAEAKKAVAESIETR</sequence>
<evidence type="ECO:0000313" key="2">
    <source>
        <dbReference type="Proteomes" id="UP000433471"/>
    </source>
</evidence>
<evidence type="ECO:0000313" key="1">
    <source>
        <dbReference type="EMBL" id="QGZ16163.1"/>
    </source>
</evidence>
<keyword evidence="2" id="KW-1185">Reference proteome</keyword>
<name>A0A6B9J9C0_9CAUD</name>
<gene>
    <name evidence="1" type="ORF">Kuja_1710</name>
</gene>
<proteinExistence type="predicted"/>
<organism evidence="1 2">
    <name type="scientific">Vibrio phage vB_VchM_Kuja</name>
    <dbReference type="NCBI Taxonomy" id="2686437"/>
    <lineage>
        <taxon>Viruses</taxon>
        <taxon>Duplodnaviria</taxon>
        <taxon>Heunggongvirae</taxon>
        <taxon>Uroviricota</taxon>
        <taxon>Caudoviricetes</taxon>
        <taxon>Pantevenvirales</taxon>
        <taxon>Ackermannviridae</taxon>
        <taxon>Kujavirus</taxon>
        <taxon>Kujavirus kuja</taxon>
    </lineage>
</organism>
<protein>
    <submittedName>
        <fullName evidence="1">Uncharacterized protein</fullName>
    </submittedName>
</protein>
<accession>A0A6B9J9C0</accession>
<reference evidence="1 2" key="1">
    <citation type="submission" date="2019-11" db="EMBL/GenBank/DDBJ databases">
        <title>Characterization of a novel member of the family Ackermannviridae.</title>
        <authorList>
            <person name="Maina A.N."/>
            <person name="Mwaura F.B."/>
            <person name="Jumba M."/>
        </authorList>
    </citation>
    <scope>NUCLEOTIDE SEQUENCE [LARGE SCALE GENOMIC DNA]</scope>
</reference>